<accession>A0ABS4BC68</accession>
<protein>
    <submittedName>
        <fullName evidence="1">Uncharacterized protein</fullName>
    </submittedName>
</protein>
<sequence length="84" mass="9250">MGSHVPKAAHFNHPVHGTYTCPNELVTDKRLSETEKQMVIEAWSNSLKHGTFEERDIRSIKATARTLSFAATRLAAGNTQSRGG</sequence>
<dbReference type="EMBL" id="JAGJCF010000001">
    <property type="protein sequence ID" value="MBP0614137.1"/>
    <property type="molecule type" value="Genomic_DNA"/>
</dbReference>
<gene>
    <name evidence="1" type="ORF">J6595_00855</name>
</gene>
<dbReference type="RefSeq" id="WP_209592538.1">
    <property type="nucleotide sequence ID" value="NZ_JAGJCF010000001.1"/>
</dbReference>
<organism evidence="1 2">
    <name type="scientific">Jiella mangrovi</name>
    <dbReference type="NCBI Taxonomy" id="2821407"/>
    <lineage>
        <taxon>Bacteria</taxon>
        <taxon>Pseudomonadati</taxon>
        <taxon>Pseudomonadota</taxon>
        <taxon>Alphaproteobacteria</taxon>
        <taxon>Hyphomicrobiales</taxon>
        <taxon>Aurantimonadaceae</taxon>
        <taxon>Jiella</taxon>
    </lineage>
</organism>
<dbReference type="Proteomes" id="UP000678276">
    <property type="component" value="Unassembled WGS sequence"/>
</dbReference>
<comment type="caution">
    <text evidence="1">The sequence shown here is derived from an EMBL/GenBank/DDBJ whole genome shotgun (WGS) entry which is preliminary data.</text>
</comment>
<evidence type="ECO:0000313" key="2">
    <source>
        <dbReference type="Proteomes" id="UP000678276"/>
    </source>
</evidence>
<evidence type="ECO:0000313" key="1">
    <source>
        <dbReference type="EMBL" id="MBP0614137.1"/>
    </source>
</evidence>
<name>A0ABS4BC68_9HYPH</name>
<reference evidence="1 2" key="1">
    <citation type="submission" date="2021-04" db="EMBL/GenBank/DDBJ databases">
        <title>Whole genome sequence of Jiella sp. KSK16Y-1.</title>
        <authorList>
            <person name="Tuo L."/>
        </authorList>
    </citation>
    <scope>NUCLEOTIDE SEQUENCE [LARGE SCALE GENOMIC DNA]</scope>
    <source>
        <strain evidence="1 2">KSK16Y-1</strain>
    </source>
</reference>
<proteinExistence type="predicted"/>
<keyword evidence="2" id="KW-1185">Reference proteome</keyword>